<keyword evidence="3" id="KW-1185">Reference proteome</keyword>
<dbReference type="InterPro" id="IPR052181">
    <property type="entry name" value="5hmC_binding"/>
</dbReference>
<accession>A0ABN1AE09</accession>
<dbReference type="PANTHER" id="PTHR14087:SF8">
    <property type="entry name" value="OS03G0676100 PROTEIN"/>
    <property type="match status" value="1"/>
</dbReference>
<name>A0ABN1AE09_9SPHN</name>
<evidence type="ECO:0000313" key="2">
    <source>
        <dbReference type="EMBL" id="GAA0474193.1"/>
    </source>
</evidence>
<dbReference type="SUPFAM" id="SSF88697">
    <property type="entry name" value="PUA domain-like"/>
    <property type="match status" value="1"/>
</dbReference>
<protein>
    <submittedName>
        <fullName evidence="2">EVE domain-containing protein</fullName>
    </submittedName>
</protein>
<dbReference type="Proteomes" id="UP001500713">
    <property type="component" value="Unassembled WGS sequence"/>
</dbReference>
<organism evidence="2 3">
    <name type="scientific">Parasphingorhabdus litoris</name>
    <dbReference type="NCBI Taxonomy" id="394733"/>
    <lineage>
        <taxon>Bacteria</taxon>
        <taxon>Pseudomonadati</taxon>
        <taxon>Pseudomonadota</taxon>
        <taxon>Alphaproteobacteria</taxon>
        <taxon>Sphingomonadales</taxon>
        <taxon>Sphingomonadaceae</taxon>
        <taxon>Parasphingorhabdus</taxon>
    </lineage>
</organism>
<comment type="caution">
    <text evidence="2">The sequence shown here is derived from an EMBL/GenBank/DDBJ whole genome shotgun (WGS) entry which is preliminary data.</text>
</comment>
<dbReference type="Gene3D" id="3.10.590.10">
    <property type="entry name" value="ph1033 like domains"/>
    <property type="match status" value="1"/>
</dbReference>
<dbReference type="InterPro" id="IPR047197">
    <property type="entry name" value="THYN1-like_EVE"/>
</dbReference>
<gene>
    <name evidence="2" type="ORF">GCM10009096_14570</name>
</gene>
<dbReference type="EMBL" id="BAAAEM010000002">
    <property type="protein sequence ID" value="GAA0474193.1"/>
    <property type="molecule type" value="Genomic_DNA"/>
</dbReference>
<sequence>MTQYWLMKSEPDEYGWDDLIAEKEGTWDGVKNAQASNNMKKMKVGDQVFFYHSRQGLEIVGIMEVSEEQFPDPFDDTGRWIAVKVKPVRKLNKAVPLKEMKQNPKLANLAIIRQTRLSVAPVTADEWEEILAMAA</sequence>
<dbReference type="Pfam" id="PF01878">
    <property type="entry name" value="EVE"/>
    <property type="match status" value="1"/>
</dbReference>
<dbReference type="InterPro" id="IPR015947">
    <property type="entry name" value="PUA-like_sf"/>
</dbReference>
<feature type="domain" description="EVE" evidence="1">
    <location>
        <begin position="3"/>
        <end position="133"/>
    </location>
</feature>
<proteinExistence type="predicted"/>
<dbReference type="CDD" id="cd21133">
    <property type="entry name" value="EVE"/>
    <property type="match status" value="1"/>
</dbReference>
<dbReference type="PANTHER" id="PTHR14087">
    <property type="entry name" value="THYMOCYTE NUCLEAR PROTEIN 1"/>
    <property type="match status" value="1"/>
</dbReference>
<evidence type="ECO:0000259" key="1">
    <source>
        <dbReference type="Pfam" id="PF01878"/>
    </source>
</evidence>
<reference evidence="2 3" key="1">
    <citation type="journal article" date="2019" name="Int. J. Syst. Evol. Microbiol.">
        <title>The Global Catalogue of Microorganisms (GCM) 10K type strain sequencing project: providing services to taxonomists for standard genome sequencing and annotation.</title>
        <authorList>
            <consortium name="The Broad Institute Genomics Platform"/>
            <consortium name="The Broad Institute Genome Sequencing Center for Infectious Disease"/>
            <person name="Wu L."/>
            <person name="Ma J."/>
        </authorList>
    </citation>
    <scope>NUCLEOTIDE SEQUENCE [LARGE SCALE GENOMIC DNA]</scope>
    <source>
        <strain evidence="2 3">JCM 14162</strain>
    </source>
</reference>
<dbReference type="InterPro" id="IPR002740">
    <property type="entry name" value="EVE_domain"/>
</dbReference>
<evidence type="ECO:0000313" key="3">
    <source>
        <dbReference type="Proteomes" id="UP001500713"/>
    </source>
</evidence>
<dbReference type="RefSeq" id="WP_229956023.1">
    <property type="nucleotide sequence ID" value="NZ_BAAAEM010000002.1"/>
</dbReference>